<dbReference type="GO" id="GO:0005768">
    <property type="term" value="C:endosome"/>
    <property type="evidence" value="ECO:0007669"/>
    <property type="project" value="TreeGrafter"/>
</dbReference>
<dbReference type="Proteomes" id="UP000828390">
    <property type="component" value="Unassembled WGS sequence"/>
</dbReference>
<dbReference type="GO" id="GO:0006886">
    <property type="term" value="P:intracellular protein transport"/>
    <property type="evidence" value="ECO:0007669"/>
    <property type="project" value="InterPro"/>
</dbReference>
<dbReference type="InterPro" id="IPR006926">
    <property type="entry name" value="Vps16_N"/>
</dbReference>
<reference evidence="2" key="1">
    <citation type="journal article" date="2019" name="bioRxiv">
        <title>The Genome of the Zebra Mussel, Dreissena polymorpha: A Resource for Invasive Species Research.</title>
        <authorList>
            <person name="McCartney M.A."/>
            <person name="Auch B."/>
            <person name="Kono T."/>
            <person name="Mallez S."/>
            <person name="Zhang Y."/>
            <person name="Obille A."/>
            <person name="Becker A."/>
            <person name="Abrahante J.E."/>
            <person name="Garbe J."/>
            <person name="Badalamenti J.P."/>
            <person name="Herman A."/>
            <person name="Mangelson H."/>
            <person name="Liachko I."/>
            <person name="Sullivan S."/>
            <person name="Sone E.D."/>
            <person name="Koren S."/>
            <person name="Silverstein K.A.T."/>
            <person name="Beckman K.B."/>
            <person name="Gohl D.M."/>
        </authorList>
    </citation>
    <scope>NUCLEOTIDE SEQUENCE</scope>
    <source>
        <strain evidence="2">Duluth1</strain>
        <tissue evidence="2">Whole animal</tissue>
    </source>
</reference>
<dbReference type="GO" id="GO:0030897">
    <property type="term" value="C:HOPS complex"/>
    <property type="evidence" value="ECO:0007669"/>
    <property type="project" value="TreeGrafter"/>
</dbReference>
<evidence type="ECO:0000313" key="2">
    <source>
        <dbReference type="EMBL" id="KAH3699994.1"/>
    </source>
</evidence>
<comment type="caution">
    <text evidence="2">The sequence shown here is derived from an EMBL/GenBank/DDBJ whole genome shotgun (WGS) entry which is preliminary data.</text>
</comment>
<dbReference type="GO" id="GO:0005765">
    <property type="term" value="C:lysosomal membrane"/>
    <property type="evidence" value="ECO:0007669"/>
    <property type="project" value="TreeGrafter"/>
</dbReference>
<dbReference type="PANTHER" id="PTHR12811">
    <property type="entry name" value="VACUOLAR PROTEIN SORTING VPS16"/>
    <property type="match status" value="1"/>
</dbReference>
<dbReference type="AlphaFoldDB" id="A0A9D4BL49"/>
<dbReference type="EMBL" id="JAIWYP010000015">
    <property type="protein sequence ID" value="KAH3699994.1"/>
    <property type="molecule type" value="Genomic_DNA"/>
</dbReference>
<organism evidence="2 3">
    <name type="scientific">Dreissena polymorpha</name>
    <name type="common">Zebra mussel</name>
    <name type="synonym">Mytilus polymorpha</name>
    <dbReference type="NCBI Taxonomy" id="45954"/>
    <lineage>
        <taxon>Eukaryota</taxon>
        <taxon>Metazoa</taxon>
        <taxon>Spiralia</taxon>
        <taxon>Lophotrochozoa</taxon>
        <taxon>Mollusca</taxon>
        <taxon>Bivalvia</taxon>
        <taxon>Autobranchia</taxon>
        <taxon>Heteroconchia</taxon>
        <taxon>Euheterodonta</taxon>
        <taxon>Imparidentia</taxon>
        <taxon>Neoheterodontei</taxon>
        <taxon>Myida</taxon>
        <taxon>Dreissenoidea</taxon>
        <taxon>Dreissenidae</taxon>
        <taxon>Dreissena</taxon>
    </lineage>
</organism>
<dbReference type="PANTHER" id="PTHR12811:SF0">
    <property type="entry name" value="VACUOLAR PROTEIN SORTING-ASSOCIATED PROTEIN 16 HOMOLOG"/>
    <property type="match status" value="1"/>
</dbReference>
<keyword evidence="3" id="KW-1185">Reference proteome</keyword>
<dbReference type="Pfam" id="PF04841">
    <property type="entry name" value="Vps16_N"/>
    <property type="match status" value="1"/>
</dbReference>
<sequence length="116" mass="13557">MRLTLNKKFHTSSVSSLISLCGLHRLIWDDNTKTLSPVFSRKRLKLTVFYLLVQKQSQRADEYIRTVKDQLETAVSQCIQAAGHEYEPSKQRRLLKVELLLWHNIQNISFTLGKWA</sequence>
<accession>A0A9D4BL49</accession>
<dbReference type="GO" id="GO:0016197">
    <property type="term" value="P:endosomal transport"/>
    <property type="evidence" value="ECO:0007669"/>
    <property type="project" value="TreeGrafter"/>
</dbReference>
<feature type="domain" description="Vps16 N-terminal" evidence="1">
    <location>
        <begin position="53"/>
        <end position="97"/>
    </location>
</feature>
<dbReference type="InterPro" id="IPR016534">
    <property type="entry name" value="VPS16"/>
</dbReference>
<evidence type="ECO:0000259" key="1">
    <source>
        <dbReference type="Pfam" id="PF04841"/>
    </source>
</evidence>
<reference evidence="2" key="2">
    <citation type="submission" date="2020-11" db="EMBL/GenBank/DDBJ databases">
        <authorList>
            <person name="McCartney M.A."/>
            <person name="Auch B."/>
            <person name="Kono T."/>
            <person name="Mallez S."/>
            <person name="Becker A."/>
            <person name="Gohl D.M."/>
            <person name="Silverstein K.A.T."/>
            <person name="Koren S."/>
            <person name="Bechman K.B."/>
            <person name="Herman A."/>
            <person name="Abrahante J.E."/>
            <person name="Garbe J."/>
        </authorList>
    </citation>
    <scope>NUCLEOTIDE SEQUENCE</scope>
    <source>
        <strain evidence="2">Duluth1</strain>
        <tissue evidence="2">Whole animal</tissue>
    </source>
</reference>
<dbReference type="GO" id="GO:0003779">
    <property type="term" value="F:actin binding"/>
    <property type="evidence" value="ECO:0007669"/>
    <property type="project" value="TreeGrafter"/>
</dbReference>
<evidence type="ECO:0000313" key="3">
    <source>
        <dbReference type="Proteomes" id="UP000828390"/>
    </source>
</evidence>
<proteinExistence type="predicted"/>
<protein>
    <recommendedName>
        <fullName evidence="1">Vps16 N-terminal domain-containing protein</fullName>
    </recommendedName>
</protein>
<dbReference type="GO" id="GO:0042144">
    <property type="term" value="P:vacuole fusion, non-autophagic"/>
    <property type="evidence" value="ECO:0007669"/>
    <property type="project" value="TreeGrafter"/>
</dbReference>
<gene>
    <name evidence="2" type="ORF">DPMN_074957</name>
</gene>
<name>A0A9D4BL49_DREPO</name>